<gene>
    <name evidence="2" type="ORF">CD32_19610</name>
</gene>
<evidence type="ECO:0000313" key="2">
    <source>
        <dbReference type="EMBL" id="KGR81563.1"/>
    </source>
</evidence>
<comment type="caution">
    <text evidence="2">The sequence shown here is derived from an EMBL/GenBank/DDBJ whole genome shotgun (WGS) entry which is preliminary data.</text>
</comment>
<dbReference type="PRINTS" id="PR00111">
    <property type="entry name" value="ABHYDROLASE"/>
</dbReference>
<name>A0A0A3IFG4_9BACI</name>
<dbReference type="InterPro" id="IPR000073">
    <property type="entry name" value="AB_hydrolase_1"/>
</dbReference>
<dbReference type="PANTHER" id="PTHR43798:SF33">
    <property type="entry name" value="HYDROLASE, PUTATIVE (AFU_ORTHOLOGUE AFUA_2G14860)-RELATED"/>
    <property type="match status" value="1"/>
</dbReference>
<dbReference type="EMBL" id="JPVP01000060">
    <property type="protein sequence ID" value="KGR81563.1"/>
    <property type="molecule type" value="Genomic_DNA"/>
</dbReference>
<dbReference type="STRING" id="1220589.CD32_19610"/>
<sequence>MLHYERMGNKGGDTIVMIHGFLGGSDMFHKAIKELEGEYDIISVDLPGHGKSKMESDAYTVYDYAKAIAEVLKHEKVANATWLGHSMGGYITLAALEKGIADIDKAILAYSSAAPDSTETQKKRDQQKSDIELNGVKAYIDNGINAFFGDNPYSEDVEFASRVGYEATAEGLQAALDAMKSRPDQTTFIHEVSIPILVIEGSQDSIVAPIETENIAVQKITTDTGHLGMLEDSKAFAKAVKQFLG</sequence>
<organism evidence="2 3">
    <name type="scientific">Lysinibacillus odysseyi 34hs-1 = NBRC 100172</name>
    <dbReference type="NCBI Taxonomy" id="1220589"/>
    <lineage>
        <taxon>Bacteria</taxon>
        <taxon>Bacillati</taxon>
        <taxon>Bacillota</taxon>
        <taxon>Bacilli</taxon>
        <taxon>Bacillales</taxon>
        <taxon>Bacillaceae</taxon>
        <taxon>Lysinibacillus</taxon>
    </lineage>
</organism>
<dbReference type="GO" id="GO:0016020">
    <property type="term" value="C:membrane"/>
    <property type="evidence" value="ECO:0007669"/>
    <property type="project" value="TreeGrafter"/>
</dbReference>
<dbReference type="OrthoDB" id="252464at2"/>
<proteinExistence type="predicted"/>
<dbReference type="InterPro" id="IPR050266">
    <property type="entry name" value="AB_hydrolase_sf"/>
</dbReference>
<dbReference type="GO" id="GO:0016787">
    <property type="term" value="F:hydrolase activity"/>
    <property type="evidence" value="ECO:0007669"/>
    <property type="project" value="UniProtKB-KW"/>
</dbReference>
<dbReference type="RefSeq" id="WP_036158009.1">
    <property type="nucleotide sequence ID" value="NZ_AVCX01000001.1"/>
</dbReference>
<dbReference type="AlphaFoldDB" id="A0A0A3IFG4"/>
<feature type="domain" description="AB hydrolase-1" evidence="1">
    <location>
        <begin position="14"/>
        <end position="124"/>
    </location>
</feature>
<reference evidence="2 3" key="1">
    <citation type="submission" date="2014-02" db="EMBL/GenBank/DDBJ databases">
        <title>Draft genome sequence of Lysinibacillus odysseyi NBRC 100172.</title>
        <authorList>
            <person name="Zhang F."/>
            <person name="Wang G."/>
            <person name="Zhang L."/>
        </authorList>
    </citation>
    <scope>NUCLEOTIDE SEQUENCE [LARGE SCALE GENOMIC DNA]</scope>
    <source>
        <strain evidence="2 3">NBRC 100172</strain>
    </source>
</reference>
<evidence type="ECO:0000259" key="1">
    <source>
        <dbReference type="Pfam" id="PF00561"/>
    </source>
</evidence>
<keyword evidence="3" id="KW-1185">Reference proteome</keyword>
<dbReference type="SUPFAM" id="SSF53474">
    <property type="entry name" value="alpha/beta-Hydrolases"/>
    <property type="match status" value="1"/>
</dbReference>
<evidence type="ECO:0000313" key="3">
    <source>
        <dbReference type="Proteomes" id="UP000030437"/>
    </source>
</evidence>
<dbReference type="Proteomes" id="UP000030437">
    <property type="component" value="Unassembled WGS sequence"/>
</dbReference>
<keyword evidence="2" id="KW-0378">Hydrolase</keyword>
<dbReference type="eggNOG" id="COG2267">
    <property type="taxonomic scope" value="Bacteria"/>
</dbReference>
<dbReference type="Pfam" id="PF00561">
    <property type="entry name" value="Abhydrolase_1"/>
    <property type="match status" value="1"/>
</dbReference>
<dbReference type="PANTHER" id="PTHR43798">
    <property type="entry name" value="MONOACYLGLYCEROL LIPASE"/>
    <property type="match status" value="1"/>
</dbReference>
<dbReference type="InterPro" id="IPR029058">
    <property type="entry name" value="AB_hydrolase_fold"/>
</dbReference>
<protein>
    <submittedName>
        <fullName evidence="2">Hydrolase</fullName>
    </submittedName>
</protein>
<accession>A0A0A3IFG4</accession>
<dbReference type="Gene3D" id="3.40.50.1820">
    <property type="entry name" value="alpha/beta hydrolase"/>
    <property type="match status" value="1"/>
</dbReference>